<evidence type="ECO:0000256" key="2">
    <source>
        <dbReference type="SAM" id="Phobius"/>
    </source>
</evidence>
<gene>
    <name evidence="4" type="ORF">NIES21_01670</name>
</gene>
<proteinExistence type="predicted"/>
<keyword evidence="1" id="KW-0732">Signal</keyword>
<keyword evidence="2" id="KW-0472">Membrane</keyword>
<evidence type="ECO:0000313" key="5">
    <source>
        <dbReference type="Proteomes" id="UP000218287"/>
    </source>
</evidence>
<dbReference type="PANTHER" id="PTHR30570">
    <property type="entry name" value="PERIPLASMIC PHOSPHATE BINDING COMPONENT OF PHOSPHATE ABC TRANSPORTER"/>
    <property type="match status" value="1"/>
</dbReference>
<name>A0A1Z4GA62_9CYAN</name>
<dbReference type="PANTHER" id="PTHR30570:SF1">
    <property type="entry name" value="PHOSPHATE-BINDING PROTEIN PSTS"/>
    <property type="match status" value="1"/>
</dbReference>
<sequence>MSNSNRKAVSLSTDAIQMIRGLIIGEVITIVLIGGLWLWLRPRLFVNNRQDSVSSQNSEAVSNLTGSTFAQVNDMPIGAFNYGGSTAWASIRQLVDSQIQNTRPEFQLLYVNPTDSSPGSGAGIRMLLAGKLDFTQSSRPLTDAEQAQAKKQGLTIEQRQVGMDGVAIVVNPELEVPGLTVEQLQKIYLGQITNWKQVGGKDLAIVPLSQSPENADTLLFPNQPADKQNLSSQVEYVYSTTEALRRIKTTPGSVYYASARGVINQCGVKLLPLGVTSEQLVSLYREPVVQSNQCPRQRNQLNTAVIKNGTYPLTAKLFVMIPQNQGQEQQVGEAYAKLLLTEQGQRAIAQAGFVPVNSQEIAAN</sequence>
<dbReference type="SUPFAM" id="SSF53850">
    <property type="entry name" value="Periplasmic binding protein-like II"/>
    <property type="match status" value="1"/>
</dbReference>
<evidence type="ECO:0000256" key="1">
    <source>
        <dbReference type="ARBA" id="ARBA00022729"/>
    </source>
</evidence>
<dbReference type="AlphaFoldDB" id="A0A1Z4GA62"/>
<dbReference type="InterPro" id="IPR024370">
    <property type="entry name" value="PBP_domain"/>
</dbReference>
<dbReference type="Gene3D" id="3.40.190.10">
    <property type="entry name" value="Periplasmic binding protein-like II"/>
    <property type="match status" value="2"/>
</dbReference>
<dbReference type="Proteomes" id="UP000218287">
    <property type="component" value="Chromosome"/>
</dbReference>
<feature type="transmembrane region" description="Helical" evidence="2">
    <location>
        <begin position="21"/>
        <end position="40"/>
    </location>
</feature>
<keyword evidence="5" id="KW-1185">Reference proteome</keyword>
<dbReference type="InterPro" id="IPR050811">
    <property type="entry name" value="Phosphate_ABC_transporter"/>
</dbReference>
<keyword evidence="2" id="KW-0812">Transmembrane</keyword>
<reference evidence="4 5" key="1">
    <citation type="submission" date="2017-06" db="EMBL/GenBank/DDBJ databases">
        <title>Genome sequencing of cyanobaciteial culture collection at National Institute for Environmental Studies (NIES).</title>
        <authorList>
            <person name="Hirose Y."/>
            <person name="Shimura Y."/>
            <person name="Fujisawa T."/>
            <person name="Nakamura Y."/>
            <person name="Kawachi M."/>
        </authorList>
    </citation>
    <scope>NUCLEOTIDE SEQUENCE [LARGE SCALE GENOMIC DNA]</scope>
    <source>
        <strain evidence="4 5">NIES-21</strain>
    </source>
</reference>
<dbReference type="OrthoDB" id="506979at2"/>
<protein>
    <submittedName>
        <fullName evidence="4">Periplasmic phosphate-binding protein of phosphate ABC transporter</fullName>
    </submittedName>
</protein>
<feature type="domain" description="PBP" evidence="3">
    <location>
        <begin position="82"/>
        <end position="340"/>
    </location>
</feature>
<evidence type="ECO:0000259" key="3">
    <source>
        <dbReference type="Pfam" id="PF12849"/>
    </source>
</evidence>
<dbReference type="EMBL" id="AP018174">
    <property type="protein sequence ID" value="BAY14410.1"/>
    <property type="molecule type" value="Genomic_DNA"/>
</dbReference>
<dbReference type="Pfam" id="PF12849">
    <property type="entry name" value="PBP_like_2"/>
    <property type="match status" value="1"/>
</dbReference>
<accession>A0A1Z4GA62</accession>
<keyword evidence="2" id="KW-1133">Transmembrane helix</keyword>
<organism evidence="4 5">
    <name type="scientific">Anabaenopsis circularis NIES-21</name>
    <dbReference type="NCBI Taxonomy" id="1085406"/>
    <lineage>
        <taxon>Bacteria</taxon>
        <taxon>Bacillati</taxon>
        <taxon>Cyanobacteriota</taxon>
        <taxon>Cyanophyceae</taxon>
        <taxon>Nostocales</taxon>
        <taxon>Nodulariaceae</taxon>
        <taxon>Anabaenopsis</taxon>
    </lineage>
</organism>
<evidence type="ECO:0000313" key="4">
    <source>
        <dbReference type="EMBL" id="BAY14410.1"/>
    </source>
</evidence>